<sequence length="494" mass="54943">MAIPEDVTPQSPVEEQPVIGLIGMGAMGMMYAKQLADAGWKKIYVCDLPSKYDALKEKYKGVTLPDTIPIWPLWLTFRLLDVPTITVLRDGHLVSRAADFIMYSVEAEFVDNVVAQYGPSTKLGAIVSGQTSVKAPEKASFEKWLPSDVSIVSCHSLHGPTVSPVGQPLVLIKHRASDRDLRLVESILRHLKSRYVYLSYEEHDEVTANTQAVTHAAFLSMGTAWACSQQYPWEHGKYVGGIETVKVNIMLRIYSNQWHVYAGLAILNPAARVQIDQYARSTLEIFKLMLNLDEEGLQKRIYAARDKVFGPAQMCRPMLLSEDILDQFSLGRQSPPNNPSSPVNSAPASPTSGQFGAINGKVNGNHTPRHDTNSHLSLLAMVDCWAQLNIQPFVHLDLAATPLFRMWIGVAEILFRSQSRLDGAIHSAIHDQSHRSDDLEFVIAAGGWSRCVSYGSFGLYQQRFSETASFFESRFEEATKVGTAMIKTIMERSL</sequence>
<organism evidence="1 2">
    <name type="scientific">Thelephora ganbajun</name>
    <name type="common">Ganba fungus</name>
    <dbReference type="NCBI Taxonomy" id="370292"/>
    <lineage>
        <taxon>Eukaryota</taxon>
        <taxon>Fungi</taxon>
        <taxon>Dikarya</taxon>
        <taxon>Basidiomycota</taxon>
        <taxon>Agaricomycotina</taxon>
        <taxon>Agaricomycetes</taxon>
        <taxon>Thelephorales</taxon>
        <taxon>Thelephoraceae</taxon>
        <taxon>Thelephora</taxon>
    </lineage>
</organism>
<evidence type="ECO:0000313" key="1">
    <source>
        <dbReference type="EMBL" id="KAF9648870.1"/>
    </source>
</evidence>
<reference evidence="1" key="1">
    <citation type="submission" date="2019-10" db="EMBL/GenBank/DDBJ databases">
        <authorList>
            <consortium name="DOE Joint Genome Institute"/>
            <person name="Kuo A."/>
            <person name="Miyauchi S."/>
            <person name="Kiss E."/>
            <person name="Drula E."/>
            <person name="Kohler A."/>
            <person name="Sanchez-Garcia M."/>
            <person name="Andreopoulos B."/>
            <person name="Barry K.W."/>
            <person name="Bonito G."/>
            <person name="Buee M."/>
            <person name="Carver A."/>
            <person name="Chen C."/>
            <person name="Cichocki N."/>
            <person name="Clum A."/>
            <person name="Culley D."/>
            <person name="Crous P.W."/>
            <person name="Fauchery L."/>
            <person name="Girlanda M."/>
            <person name="Hayes R."/>
            <person name="Keri Z."/>
            <person name="Labutti K."/>
            <person name="Lipzen A."/>
            <person name="Lombard V."/>
            <person name="Magnuson J."/>
            <person name="Maillard F."/>
            <person name="Morin E."/>
            <person name="Murat C."/>
            <person name="Nolan M."/>
            <person name="Ohm R."/>
            <person name="Pangilinan J."/>
            <person name="Pereira M."/>
            <person name="Perotto S."/>
            <person name="Peter M."/>
            <person name="Riley R."/>
            <person name="Sitrit Y."/>
            <person name="Stielow B."/>
            <person name="Szollosi G."/>
            <person name="Zifcakova L."/>
            <person name="Stursova M."/>
            <person name="Spatafora J.W."/>
            <person name="Tedersoo L."/>
            <person name="Vaario L.-M."/>
            <person name="Yamada A."/>
            <person name="Yan M."/>
            <person name="Wang P."/>
            <person name="Xu J."/>
            <person name="Bruns T."/>
            <person name="Baldrian P."/>
            <person name="Vilgalys R."/>
            <person name="Henrissat B."/>
            <person name="Grigoriev I.V."/>
            <person name="Hibbett D."/>
            <person name="Nagy L.G."/>
            <person name="Martin F.M."/>
        </authorList>
    </citation>
    <scope>NUCLEOTIDE SEQUENCE</scope>
    <source>
        <strain evidence="1">P2</strain>
    </source>
</reference>
<evidence type="ECO:0000313" key="2">
    <source>
        <dbReference type="Proteomes" id="UP000886501"/>
    </source>
</evidence>
<protein>
    <submittedName>
        <fullName evidence="1">Prephenate dehydrogenase</fullName>
    </submittedName>
</protein>
<accession>A0ACB6ZHG0</accession>
<name>A0ACB6ZHG0_THEGA</name>
<comment type="caution">
    <text evidence="1">The sequence shown here is derived from an EMBL/GenBank/DDBJ whole genome shotgun (WGS) entry which is preliminary data.</text>
</comment>
<gene>
    <name evidence="1" type="ORF">BDM02DRAFT_3235498</name>
</gene>
<dbReference type="EMBL" id="MU118006">
    <property type="protein sequence ID" value="KAF9648870.1"/>
    <property type="molecule type" value="Genomic_DNA"/>
</dbReference>
<dbReference type="Proteomes" id="UP000886501">
    <property type="component" value="Unassembled WGS sequence"/>
</dbReference>
<keyword evidence="2" id="KW-1185">Reference proteome</keyword>
<reference evidence="1" key="2">
    <citation type="journal article" date="2020" name="Nat. Commun.">
        <title>Large-scale genome sequencing of mycorrhizal fungi provides insights into the early evolution of symbiotic traits.</title>
        <authorList>
            <person name="Miyauchi S."/>
            <person name="Kiss E."/>
            <person name="Kuo A."/>
            <person name="Drula E."/>
            <person name="Kohler A."/>
            <person name="Sanchez-Garcia M."/>
            <person name="Morin E."/>
            <person name="Andreopoulos B."/>
            <person name="Barry K.W."/>
            <person name="Bonito G."/>
            <person name="Buee M."/>
            <person name="Carver A."/>
            <person name="Chen C."/>
            <person name="Cichocki N."/>
            <person name="Clum A."/>
            <person name="Culley D."/>
            <person name="Crous P.W."/>
            <person name="Fauchery L."/>
            <person name="Girlanda M."/>
            <person name="Hayes R.D."/>
            <person name="Keri Z."/>
            <person name="LaButti K."/>
            <person name="Lipzen A."/>
            <person name="Lombard V."/>
            <person name="Magnuson J."/>
            <person name="Maillard F."/>
            <person name="Murat C."/>
            <person name="Nolan M."/>
            <person name="Ohm R.A."/>
            <person name="Pangilinan J."/>
            <person name="Pereira M.F."/>
            <person name="Perotto S."/>
            <person name="Peter M."/>
            <person name="Pfister S."/>
            <person name="Riley R."/>
            <person name="Sitrit Y."/>
            <person name="Stielow J.B."/>
            <person name="Szollosi G."/>
            <person name="Zifcakova L."/>
            <person name="Stursova M."/>
            <person name="Spatafora J.W."/>
            <person name="Tedersoo L."/>
            <person name="Vaario L.M."/>
            <person name="Yamada A."/>
            <person name="Yan M."/>
            <person name="Wang P."/>
            <person name="Xu J."/>
            <person name="Bruns T."/>
            <person name="Baldrian P."/>
            <person name="Vilgalys R."/>
            <person name="Dunand C."/>
            <person name="Henrissat B."/>
            <person name="Grigoriev I.V."/>
            <person name="Hibbett D."/>
            <person name="Nagy L.G."/>
            <person name="Martin F.M."/>
        </authorList>
    </citation>
    <scope>NUCLEOTIDE SEQUENCE</scope>
    <source>
        <strain evidence="1">P2</strain>
    </source>
</reference>
<proteinExistence type="predicted"/>